<reference evidence="2 3" key="1">
    <citation type="journal article" date="2015" name="Genome Announc.">
        <title>Draft Genome Sequences of Marine Isolates of Thalassomonas viridans and Thalassomonas actiniarum.</title>
        <authorList>
            <person name="Olonade I."/>
            <person name="van Zyl L.J."/>
            <person name="Trindade M."/>
        </authorList>
    </citation>
    <scope>NUCLEOTIDE SEQUENCE [LARGE SCALE GENOMIC DNA]</scope>
    <source>
        <strain evidence="2 3">XOM25</strain>
    </source>
</reference>
<dbReference type="InterPro" id="IPR045584">
    <property type="entry name" value="Pilin-like"/>
</dbReference>
<dbReference type="EMBL" id="CP059734">
    <property type="protein sequence ID" value="WDE08467.1"/>
    <property type="molecule type" value="Genomic_DNA"/>
</dbReference>
<dbReference type="KEGG" id="tvd:SG34_031585"/>
<keyword evidence="3" id="KW-1185">Reference proteome</keyword>
<keyword evidence="1" id="KW-1133">Transmembrane helix</keyword>
<feature type="transmembrane region" description="Helical" evidence="1">
    <location>
        <begin position="12"/>
        <end position="30"/>
    </location>
</feature>
<evidence type="ECO:0000313" key="3">
    <source>
        <dbReference type="Proteomes" id="UP000032352"/>
    </source>
</evidence>
<dbReference type="AlphaFoldDB" id="A0AAE9Z910"/>
<dbReference type="SUPFAM" id="SSF54523">
    <property type="entry name" value="Pili subunits"/>
    <property type="match status" value="1"/>
</dbReference>
<organism evidence="2 3">
    <name type="scientific">Thalassomonas viridans</name>
    <dbReference type="NCBI Taxonomy" id="137584"/>
    <lineage>
        <taxon>Bacteria</taxon>
        <taxon>Pseudomonadati</taxon>
        <taxon>Pseudomonadota</taxon>
        <taxon>Gammaproteobacteria</taxon>
        <taxon>Alteromonadales</taxon>
        <taxon>Colwelliaceae</taxon>
        <taxon>Thalassomonas</taxon>
    </lineage>
</organism>
<reference evidence="2 3" key="2">
    <citation type="journal article" date="2022" name="Mar. Drugs">
        <title>Bioassay-Guided Fractionation Leads to the Detection of Cholic Acid Generated by the Rare Thalassomonas sp.</title>
        <authorList>
            <person name="Pheiffer F."/>
            <person name="Schneider Y.K."/>
            <person name="Hansen E.H."/>
            <person name="Andersen J.H."/>
            <person name="Isaksson J."/>
            <person name="Busche T."/>
            <person name="R C."/>
            <person name="Kalinowski J."/>
            <person name="Zyl L.V."/>
            <person name="Trindade M."/>
        </authorList>
    </citation>
    <scope>NUCLEOTIDE SEQUENCE [LARGE SCALE GENOMIC DNA]</scope>
    <source>
        <strain evidence="2 3">XOM25</strain>
    </source>
</reference>
<name>A0AAE9Z910_9GAMM</name>
<dbReference type="Gene3D" id="3.30.700.10">
    <property type="entry name" value="Glycoprotein, Type 4 Pilin"/>
    <property type="match status" value="1"/>
</dbReference>
<dbReference type="PROSITE" id="PS00409">
    <property type="entry name" value="PROKAR_NTER_METHYL"/>
    <property type="match status" value="1"/>
</dbReference>
<evidence type="ECO:0000313" key="2">
    <source>
        <dbReference type="EMBL" id="WDE08467.1"/>
    </source>
</evidence>
<dbReference type="NCBIfam" id="TIGR02532">
    <property type="entry name" value="IV_pilin_GFxxxE"/>
    <property type="match status" value="1"/>
</dbReference>
<protein>
    <submittedName>
        <fullName evidence="2">Type II secretion system protein</fullName>
    </submittedName>
</protein>
<dbReference type="InterPro" id="IPR012902">
    <property type="entry name" value="N_methyl_site"/>
</dbReference>
<dbReference type="RefSeq" id="WP_044837606.1">
    <property type="nucleotide sequence ID" value="NZ_CP059734.1"/>
</dbReference>
<dbReference type="Pfam" id="PF07963">
    <property type="entry name" value="N_methyl"/>
    <property type="match status" value="1"/>
</dbReference>
<sequence>MIGTINKGFTLIELAITITLISVLTSLALPKLIDTGKEAKAANLEYIAGAMKSSLKLVYAKALIKDKHTGEHTMLYKGTTLKLRNGYPLVDGSSGFKEINDQLNSWLEIDVTDRNTARDNRQAAVFFSDKWSAKNRLYIFFTQDYEQKNVSYRCQVMYQNKANGPQVETLTDEC</sequence>
<keyword evidence="1" id="KW-0472">Membrane</keyword>
<keyword evidence="1" id="KW-0812">Transmembrane</keyword>
<proteinExistence type="predicted"/>
<dbReference type="Proteomes" id="UP000032352">
    <property type="component" value="Chromosome pTvir"/>
</dbReference>
<evidence type="ECO:0000256" key="1">
    <source>
        <dbReference type="SAM" id="Phobius"/>
    </source>
</evidence>
<gene>
    <name evidence="2" type="ORF">SG34_031585</name>
</gene>
<accession>A0AAE9Z910</accession>